<sequence>MKTVITLDDEKFGGNYYHAAHVEVIRGDKTRSAKYVDVDRLLEAMKNARNMDVFYRIGRLPQNYYDGTIRRESDMTISGHMLLTVSKQRIPLQFEETKYTIPFPALLFCFHIIHGRVCSTEVYALTGTQWNEKSVLYNYPYGNVNVQSHQVCWGSNSLPEITELRKLDVVCSLFYDSPCNNDYFTAERSVKWKTDNLRNVLEKLKEEEEFPEKLLVMSDRGNIGTMIKGIIKKEDRNGSI</sequence>
<dbReference type="AlphaFoldDB" id="A0A7X3MMP7"/>
<accession>A0A7X3MMP7</accession>
<keyword evidence="2" id="KW-1185">Reference proteome</keyword>
<geneLocation type="plasmid" evidence="1">
    <name>unnamed</name>
</geneLocation>
<name>A0A7X3MMP7_9FIRM</name>
<dbReference type="RefSeq" id="WP_159757561.1">
    <property type="nucleotide sequence ID" value="NZ_WUQX01000003.1"/>
</dbReference>
<protein>
    <submittedName>
        <fullName evidence="1">Uncharacterized protein</fullName>
    </submittedName>
</protein>
<dbReference type="Pfam" id="PF14460">
    <property type="entry name" value="Prok-E2_D"/>
    <property type="match status" value="1"/>
</dbReference>
<evidence type="ECO:0000313" key="2">
    <source>
        <dbReference type="Proteomes" id="UP000460412"/>
    </source>
</evidence>
<reference evidence="1 2" key="1">
    <citation type="submission" date="2019-12" db="EMBL/GenBank/DDBJ databases">
        <title>Sporaefaciens musculi gen. nov., sp. nov., a novel bacterium isolated from the caecum of an obese mouse.</title>
        <authorList>
            <person name="Rasmussen T.S."/>
            <person name="Streidl T."/>
            <person name="Hitch T.C.A."/>
            <person name="Wortmann E."/>
            <person name="Deptula P."/>
            <person name="Hansen M."/>
            <person name="Nielsen D.S."/>
            <person name="Clavel T."/>
            <person name="Vogensen F.K."/>
        </authorList>
    </citation>
    <scope>NUCLEOTIDE SEQUENCE [LARGE SCALE GENOMIC DNA]</scope>
    <source>
        <strain evidence="1 2">WCA-9-b2</strain>
        <plasmid evidence="1">unnamed</plasmid>
    </source>
</reference>
<gene>
    <name evidence="1" type="ORF">GN277_28150</name>
</gene>
<comment type="caution">
    <text evidence="1">The sequence shown here is derived from an EMBL/GenBank/DDBJ whole genome shotgun (WGS) entry which is preliminary data.</text>
</comment>
<dbReference type="InterPro" id="IPR032787">
    <property type="entry name" value="Prok-E2_D"/>
</dbReference>
<evidence type="ECO:0000313" key="1">
    <source>
        <dbReference type="EMBL" id="MXP79037.1"/>
    </source>
</evidence>
<organism evidence="1 2">
    <name type="scientific">Sporofaciens musculi</name>
    <dbReference type="NCBI Taxonomy" id="2681861"/>
    <lineage>
        <taxon>Bacteria</taxon>
        <taxon>Bacillati</taxon>
        <taxon>Bacillota</taxon>
        <taxon>Clostridia</taxon>
        <taxon>Lachnospirales</taxon>
        <taxon>Lachnospiraceae</taxon>
        <taxon>Sporofaciens</taxon>
    </lineage>
</organism>
<dbReference type="EMBL" id="WUQX01000003">
    <property type="protein sequence ID" value="MXP79037.1"/>
    <property type="molecule type" value="Genomic_DNA"/>
</dbReference>
<proteinExistence type="predicted"/>
<dbReference type="Proteomes" id="UP000460412">
    <property type="component" value="Unassembled WGS sequence"/>
</dbReference>
<keyword evidence="1" id="KW-0614">Plasmid</keyword>